<dbReference type="PANTHER" id="PTHR11228:SF7">
    <property type="entry name" value="PQQA PEPTIDE CYCLASE"/>
    <property type="match status" value="1"/>
</dbReference>
<dbReference type="PANTHER" id="PTHR11228">
    <property type="entry name" value="RADICAL SAM DOMAIN PROTEIN"/>
    <property type="match status" value="1"/>
</dbReference>
<dbReference type="InterPro" id="IPR023885">
    <property type="entry name" value="4Fe4S-binding_SPASM_dom"/>
</dbReference>
<dbReference type="Gene3D" id="3.20.20.70">
    <property type="entry name" value="Aldolase class I"/>
    <property type="match status" value="1"/>
</dbReference>
<dbReference type="SFLD" id="SFLDS00029">
    <property type="entry name" value="Radical_SAM"/>
    <property type="match status" value="1"/>
</dbReference>
<dbReference type="CDD" id="cd01335">
    <property type="entry name" value="Radical_SAM"/>
    <property type="match status" value="1"/>
</dbReference>
<dbReference type="GO" id="GO:0046872">
    <property type="term" value="F:metal ion binding"/>
    <property type="evidence" value="ECO:0007669"/>
    <property type="project" value="UniProtKB-KW"/>
</dbReference>
<evidence type="ECO:0000256" key="5">
    <source>
        <dbReference type="ARBA" id="ARBA00023004"/>
    </source>
</evidence>
<evidence type="ECO:0000313" key="8">
    <source>
        <dbReference type="EMBL" id="SDC68497.1"/>
    </source>
</evidence>
<keyword evidence="4" id="KW-0479">Metal-binding</keyword>
<dbReference type="SFLD" id="SFLDG01386">
    <property type="entry name" value="main_SPASM_domain-containing"/>
    <property type="match status" value="1"/>
</dbReference>
<reference evidence="8 9" key="1">
    <citation type="submission" date="2016-09" db="EMBL/GenBank/DDBJ databases">
        <authorList>
            <person name="Capua I."/>
            <person name="De Benedictis P."/>
            <person name="Joannis T."/>
            <person name="Lombin L.H."/>
            <person name="Cattoli G."/>
        </authorList>
    </citation>
    <scope>NUCLEOTIDE SEQUENCE [LARGE SCALE GENOMIC DNA]</scope>
    <source>
        <strain evidence="8 9">A7P-90m</strain>
    </source>
</reference>
<dbReference type="RefSeq" id="WP_092439154.1">
    <property type="nucleotide sequence ID" value="NZ_FMYP01000044.1"/>
</dbReference>
<proteinExistence type="predicted"/>
<dbReference type="InterPro" id="IPR013785">
    <property type="entry name" value="Aldolase_TIM"/>
</dbReference>
<protein>
    <submittedName>
        <fullName evidence="8">Radical SAM additional 4Fe4S-binding SPASM domain-containing protein</fullName>
    </submittedName>
</protein>
<dbReference type="InterPro" id="IPR058240">
    <property type="entry name" value="rSAM_sf"/>
</dbReference>
<evidence type="ECO:0000256" key="1">
    <source>
        <dbReference type="ARBA" id="ARBA00001966"/>
    </source>
</evidence>
<dbReference type="GO" id="GO:0003824">
    <property type="term" value="F:catalytic activity"/>
    <property type="evidence" value="ECO:0007669"/>
    <property type="project" value="InterPro"/>
</dbReference>
<dbReference type="PIRSF" id="PIRSF037420">
    <property type="entry name" value="PQQ_syn_pqqE"/>
    <property type="match status" value="1"/>
</dbReference>
<keyword evidence="9" id="KW-1185">Reference proteome</keyword>
<evidence type="ECO:0000259" key="7">
    <source>
        <dbReference type="PROSITE" id="PS51918"/>
    </source>
</evidence>
<feature type="domain" description="Radical SAM core" evidence="7">
    <location>
        <begin position="5"/>
        <end position="220"/>
    </location>
</feature>
<dbReference type="AlphaFoldDB" id="A0A1G6NMH3"/>
<accession>A0A1G6NMH3</accession>
<comment type="cofactor">
    <cofactor evidence="1">
        <name>[4Fe-4S] cluster</name>
        <dbReference type="ChEBI" id="CHEBI:49883"/>
    </cofactor>
</comment>
<evidence type="ECO:0000256" key="6">
    <source>
        <dbReference type="ARBA" id="ARBA00023014"/>
    </source>
</evidence>
<evidence type="ECO:0000256" key="2">
    <source>
        <dbReference type="ARBA" id="ARBA00022485"/>
    </source>
</evidence>
<dbReference type="GO" id="GO:0051539">
    <property type="term" value="F:4 iron, 4 sulfur cluster binding"/>
    <property type="evidence" value="ECO:0007669"/>
    <property type="project" value="UniProtKB-KW"/>
</dbReference>
<organism evidence="8 9">
    <name type="scientific">Williamwhitmania taraxaci</name>
    <dbReference type="NCBI Taxonomy" id="1640674"/>
    <lineage>
        <taxon>Bacteria</taxon>
        <taxon>Pseudomonadati</taxon>
        <taxon>Bacteroidota</taxon>
        <taxon>Bacteroidia</taxon>
        <taxon>Bacteroidales</taxon>
        <taxon>Williamwhitmaniaceae</taxon>
        <taxon>Williamwhitmania</taxon>
    </lineage>
</organism>
<dbReference type="Pfam" id="PF04055">
    <property type="entry name" value="Radical_SAM"/>
    <property type="match status" value="1"/>
</dbReference>
<keyword evidence="3" id="KW-0949">S-adenosyl-L-methionine</keyword>
<keyword evidence="2" id="KW-0004">4Fe-4S</keyword>
<dbReference type="InterPro" id="IPR050377">
    <property type="entry name" value="Radical_SAM_PqqE_MftC-like"/>
</dbReference>
<keyword evidence="6" id="KW-0411">Iron-sulfur</keyword>
<dbReference type="EMBL" id="FMYP01000044">
    <property type="protein sequence ID" value="SDC68497.1"/>
    <property type="molecule type" value="Genomic_DNA"/>
</dbReference>
<dbReference type="SUPFAM" id="SSF102114">
    <property type="entry name" value="Radical SAM enzymes"/>
    <property type="match status" value="1"/>
</dbReference>
<evidence type="ECO:0000256" key="3">
    <source>
        <dbReference type="ARBA" id="ARBA00022691"/>
    </source>
</evidence>
<gene>
    <name evidence="8" type="ORF">SAMN05216323_104410</name>
</gene>
<dbReference type="PROSITE" id="PS51918">
    <property type="entry name" value="RADICAL_SAM"/>
    <property type="match status" value="1"/>
</dbReference>
<dbReference type="InterPro" id="IPR007197">
    <property type="entry name" value="rSAM"/>
</dbReference>
<dbReference type="NCBIfam" id="TIGR04085">
    <property type="entry name" value="rSAM_more_4Fe4S"/>
    <property type="match status" value="1"/>
</dbReference>
<sequence>MEPNNHTPIHCVWELTLQCNMNCLHCGSRAGHKRENELSNEEALHVADELIALGCKYLSLIGGEVFLYNGWEKIARRLTDNGVTVNMITNGYLMNDKQVEEIRYANLANVALSIDGMEENHNRIRNNSRSFARLKQTMDRLYMEKIPMGVNTTLLNSNIGDVEELYHYIINNNVKIWQLQLANPMGNFSDNKNQQISLENIKWLTSFIRQKREENKITIYTGDNIGYYGENERFIRGIPGTIGYWSGCQAGLTVVGIDSIGNVKGCESLYDDSFIEGNLRIERLSTIWHKDGNFAYNRNFDKSLLTGKCKECDMGAFCRAGCRGACFFTKGKLHENAYCVYNE</sequence>
<dbReference type="OrthoDB" id="9763993at2"/>
<dbReference type="InterPro" id="IPR017200">
    <property type="entry name" value="PqqE-like"/>
</dbReference>
<evidence type="ECO:0000256" key="4">
    <source>
        <dbReference type="ARBA" id="ARBA00022723"/>
    </source>
</evidence>
<name>A0A1G6NMH3_9BACT</name>
<dbReference type="STRING" id="1640674.SAMN05216323_104410"/>
<evidence type="ECO:0000313" key="9">
    <source>
        <dbReference type="Proteomes" id="UP000199452"/>
    </source>
</evidence>
<dbReference type="SFLD" id="SFLDG01067">
    <property type="entry name" value="SPASM/twitch_domain_containing"/>
    <property type="match status" value="1"/>
</dbReference>
<dbReference type="Pfam" id="PF13186">
    <property type="entry name" value="SPASM"/>
    <property type="match status" value="1"/>
</dbReference>
<keyword evidence="5" id="KW-0408">Iron</keyword>
<dbReference type="Proteomes" id="UP000199452">
    <property type="component" value="Unassembled WGS sequence"/>
</dbReference>